<dbReference type="EMBL" id="BKCJ011417149">
    <property type="protein sequence ID" value="GFD31747.1"/>
    <property type="molecule type" value="Genomic_DNA"/>
</dbReference>
<feature type="region of interest" description="Disordered" evidence="1">
    <location>
        <begin position="1"/>
        <end position="33"/>
    </location>
</feature>
<feature type="non-terminal residue" evidence="2">
    <location>
        <position position="44"/>
    </location>
</feature>
<comment type="caution">
    <text evidence="2">The sequence shown here is derived from an EMBL/GenBank/DDBJ whole genome shotgun (WGS) entry which is preliminary data.</text>
</comment>
<reference evidence="2" key="1">
    <citation type="journal article" date="2019" name="Sci. Rep.">
        <title>Draft genome of Tanacetum cinerariifolium, the natural source of mosquito coil.</title>
        <authorList>
            <person name="Yamashiro T."/>
            <person name="Shiraishi A."/>
            <person name="Satake H."/>
            <person name="Nakayama K."/>
        </authorList>
    </citation>
    <scope>NUCLEOTIDE SEQUENCE</scope>
</reference>
<protein>
    <submittedName>
        <fullName evidence="2">Chaperone protein DnaJ GFA2, mitochondrial-like</fullName>
    </submittedName>
</protein>
<gene>
    <name evidence="2" type="ORF">Tci_903716</name>
</gene>
<dbReference type="AlphaFoldDB" id="A0A699V9I1"/>
<organism evidence="2">
    <name type="scientific">Tanacetum cinerariifolium</name>
    <name type="common">Dalmatian daisy</name>
    <name type="synonym">Chrysanthemum cinerariifolium</name>
    <dbReference type="NCBI Taxonomy" id="118510"/>
    <lineage>
        <taxon>Eukaryota</taxon>
        <taxon>Viridiplantae</taxon>
        <taxon>Streptophyta</taxon>
        <taxon>Embryophyta</taxon>
        <taxon>Tracheophyta</taxon>
        <taxon>Spermatophyta</taxon>
        <taxon>Magnoliopsida</taxon>
        <taxon>eudicotyledons</taxon>
        <taxon>Gunneridae</taxon>
        <taxon>Pentapetalae</taxon>
        <taxon>asterids</taxon>
        <taxon>campanulids</taxon>
        <taxon>Asterales</taxon>
        <taxon>Asteraceae</taxon>
        <taxon>Asteroideae</taxon>
        <taxon>Anthemideae</taxon>
        <taxon>Anthemidinae</taxon>
        <taxon>Tanacetum</taxon>
    </lineage>
</organism>
<evidence type="ECO:0000313" key="2">
    <source>
        <dbReference type="EMBL" id="GFD31747.1"/>
    </source>
</evidence>
<proteinExistence type="predicted"/>
<sequence>MQVMQWPESGVDTNEEMKMSRCGGTDPDGHQPGDLYLVFKVRED</sequence>
<name>A0A699V9I1_TANCI</name>
<evidence type="ECO:0000256" key="1">
    <source>
        <dbReference type="SAM" id="MobiDB-lite"/>
    </source>
</evidence>
<accession>A0A699V9I1</accession>